<evidence type="ECO:0008006" key="4">
    <source>
        <dbReference type="Google" id="ProtNLM"/>
    </source>
</evidence>
<keyword evidence="3" id="KW-1185">Reference proteome</keyword>
<accession>A0ABP1RQD0</accession>
<keyword evidence="1" id="KW-0472">Membrane</keyword>
<dbReference type="Proteomes" id="UP001642540">
    <property type="component" value="Unassembled WGS sequence"/>
</dbReference>
<name>A0ABP1RQD0_9HEXA</name>
<evidence type="ECO:0000313" key="3">
    <source>
        <dbReference type="Proteomes" id="UP001642540"/>
    </source>
</evidence>
<feature type="transmembrane region" description="Helical" evidence="1">
    <location>
        <begin position="269"/>
        <end position="290"/>
    </location>
</feature>
<proteinExistence type="predicted"/>
<feature type="transmembrane region" description="Helical" evidence="1">
    <location>
        <begin position="166"/>
        <end position="187"/>
    </location>
</feature>
<reference evidence="2 3" key="1">
    <citation type="submission" date="2024-08" db="EMBL/GenBank/DDBJ databases">
        <authorList>
            <person name="Cucini C."/>
            <person name="Frati F."/>
        </authorList>
    </citation>
    <scope>NUCLEOTIDE SEQUENCE [LARGE SCALE GENOMIC DNA]</scope>
</reference>
<sequence length="502" mass="58247">MEHAGTLRKRRTKNLAKVAGLSTMQYIEAEDIFDEKSVFSSPNNINVVQIPTVGKHSATKIGMSALFQESNLTNKLRVTRNPIFHMENQENNYEEEVNDHYDVEKAPNAEILGVADRPYFLDKQTITRLRQVLLLGMFSGTFPWRWNARTHRVDKWSPAWEKSWKILWAIHFIQTSVLTLYQCYFLIKSIPKGPNATYRKFFMGFISWVWYFFATIFNINIFIYQDRIRSYINTLFSFNFEFMKKYVVDLDGYADGGRSVINLSIPSNILQVFVSVLSFLATPFQPWYLFSYIYPKPWYWLIPGTIEDFVVAGQAIASYTLYQWLIVAHTNSMEFWLRESHRNYVSGYTIDELRHPRTAVETYRILQIVCARFNDSMGPLSILMMKIHIFAVLIPCGFVCIRSFNHFFIDEFPGILPYPVGIIDCVIAGFCTLSMAATVHDLASGFVNSWGETRHKSLRRTLMSCPTLKVTVARFYFVTVSTTITFFNVVTGYIIDCIITFP</sequence>
<gene>
    <name evidence="2" type="ORF">ODALV1_LOCUS24825</name>
</gene>
<evidence type="ECO:0000256" key="1">
    <source>
        <dbReference type="SAM" id="Phobius"/>
    </source>
</evidence>
<feature type="transmembrane region" description="Helical" evidence="1">
    <location>
        <begin position="387"/>
        <end position="409"/>
    </location>
</feature>
<keyword evidence="1" id="KW-0812">Transmembrane</keyword>
<feature type="transmembrane region" description="Helical" evidence="1">
    <location>
        <begin position="472"/>
        <end position="495"/>
    </location>
</feature>
<organism evidence="2 3">
    <name type="scientific">Orchesella dallaii</name>
    <dbReference type="NCBI Taxonomy" id="48710"/>
    <lineage>
        <taxon>Eukaryota</taxon>
        <taxon>Metazoa</taxon>
        <taxon>Ecdysozoa</taxon>
        <taxon>Arthropoda</taxon>
        <taxon>Hexapoda</taxon>
        <taxon>Collembola</taxon>
        <taxon>Entomobryomorpha</taxon>
        <taxon>Entomobryoidea</taxon>
        <taxon>Orchesellidae</taxon>
        <taxon>Orchesellinae</taxon>
        <taxon>Orchesella</taxon>
    </lineage>
</organism>
<dbReference type="EMBL" id="CAXLJM020000094">
    <property type="protein sequence ID" value="CAL8132912.1"/>
    <property type="molecule type" value="Genomic_DNA"/>
</dbReference>
<protein>
    <recommendedName>
        <fullName evidence="4">Gustatory receptor</fullName>
    </recommendedName>
</protein>
<keyword evidence="1" id="KW-1133">Transmembrane helix</keyword>
<comment type="caution">
    <text evidence="2">The sequence shown here is derived from an EMBL/GenBank/DDBJ whole genome shotgun (WGS) entry which is preliminary data.</text>
</comment>
<feature type="transmembrane region" description="Helical" evidence="1">
    <location>
        <begin position="421"/>
        <end position="451"/>
    </location>
</feature>
<evidence type="ECO:0000313" key="2">
    <source>
        <dbReference type="EMBL" id="CAL8132912.1"/>
    </source>
</evidence>
<feature type="transmembrane region" description="Helical" evidence="1">
    <location>
        <begin position="208"/>
        <end position="225"/>
    </location>
</feature>